<gene>
    <name evidence="2" type="ORF">HB904_12885</name>
</gene>
<keyword evidence="1" id="KW-0472">Membrane</keyword>
<proteinExistence type="predicted"/>
<organism evidence="2 3">
    <name type="scientific">Listeria booriae</name>
    <dbReference type="NCBI Taxonomy" id="1552123"/>
    <lineage>
        <taxon>Bacteria</taxon>
        <taxon>Bacillati</taxon>
        <taxon>Bacillota</taxon>
        <taxon>Bacilli</taxon>
        <taxon>Bacillales</taxon>
        <taxon>Listeriaceae</taxon>
        <taxon>Listeria</taxon>
    </lineage>
</organism>
<dbReference type="AlphaFoldDB" id="A0A842AGP9"/>
<evidence type="ECO:0000313" key="2">
    <source>
        <dbReference type="EMBL" id="MBC1617093.1"/>
    </source>
</evidence>
<keyword evidence="1" id="KW-0812">Transmembrane</keyword>
<reference evidence="2 3" key="1">
    <citation type="submission" date="2020-03" db="EMBL/GenBank/DDBJ databases">
        <title>Soil Listeria distribution.</title>
        <authorList>
            <person name="Liao J."/>
            <person name="Wiedmann M."/>
        </authorList>
    </citation>
    <scope>NUCLEOTIDE SEQUENCE [LARGE SCALE GENOMIC DNA]</scope>
    <source>
        <strain evidence="2 3">FSL L7-1299</strain>
    </source>
</reference>
<keyword evidence="1" id="KW-1133">Transmembrane helix</keyword>
<evidence type="ECO:0000256" key="1">
    <source>
        <dbReference type="SAM" id="Phobius"/>
    </source>
</evidence>
<protein>
    <submittedName>
        <fullName evidence="2">Uncharacterized protein</fullName>
    </submittedName>
</protein>
<evidence type="ECO:0000313" key="3">
    <source>
        <dbReference type="Proteomes" id="UP000574104"/>
    </source>
</evidence>
<dbReference type="Proteomes" id="UP000574104">
    <property type="component" value="Unassembled WGS sequence"/>
</dbReference>
<sequence>MRFISALKATHFYDILDNANEFMVVGSLLFMKVGGAMLLMVSPGKD</sequence>
<name>A0A842AGP9_9LIST</name>
<feature type="transmembrane region" description="Helical" evidence="1">
    <location>
        <begin position="22"/>
        <end position="41"/>
    </location>
</feature>
<comment type="caution">
    <text evidence="2">The sequence shown here is derived from an EMBL/GenBank/DDBJ whole genome shotgun (WGS) entry which is preliminary data.</text>
</comment>
<accession>A0A842AGP9</accession>
<dbReference type="EMBL" id="JAARSH010000009">
    <property type="protein sequence ID" value="MBC1617093.1"/>
    <property type="molecule type" value="Genomic_DNA"/>
</dbReference>